<dbReference type="RefSeq" id="WP_305025003.1">
    <property type="nucleotide sequence ID" value="NZ_JAUQTB010000009.1"/>
</dbReference>
<evidence type="ECO:0000313" key="3">
    <source>
        <dbReference type="Proteomes" id="UP001240171"/>
    </source>
</evidence>
<reference evidence="2 3" key="1">
    <citation type="submission" date="2023-07" db="EMBL/GenBank/DDBJ databases">
        <title>Paenibacillus sp. JX-17 nov. isolated from soil.</title>
        <authorList>
            <person name="Wan Y."/>
            <person name="Liu B."/>
        </authorList>
    </citation>
    <scope>NUCLEOTIDE SEQUENCE [LARGE SCALE GENOMIC DNA]</scope>
    <source>
        <strain evidence="2 3">JX-17</strain>
    </source>
</reference>
<name>A0ABT9CEU1_9BACL</name>
<proteinExistence type="predicted"/>
<keyword evidence="3" id="KW-1185">Reference proteome</keyword>
<organism evidence="2 3">
    <name type="scientific">Paenibacillus lacisoli</name>
    <dbReference type="NCBI Taxonomy" id="3064525"/>
    <lineage>
        <taxon>Bacteria</taxon>
        <taxon>Bacillati</taxon>
        <taxon>Bacillota</taxon>
        <taxon>Bacilli</taxon>
        <taxon>Bacillales</taxon>
        <taxon>Paenibacillaceae</taxon>
        <taxon>Paenibacillus</taxon>
    </lineage>
</organism>
<evidence type="ECO:0000313" key="2">
    <source>
        <dbReference type="EMBL" id="MDO7907790.1"/>
    </source>
</evidence>
<feature type="region of interest" description="Disordered" evidence="1">
    <location>
        <begin position="1"/>
        <end position="78"/>
    </location>
</feature>
<feature type="compositionally biased region" description="Gly residues" evidence="1">
    <location>
        <begin position="66"/>
        <end position="78"/>
    </location>
</feature>
<gene>
    <name evidence="2" type="ORF">Q5741_15365</name>
</gene>
<evidence type="ECO:0000256" key="1">
    <source>
        <dbReference type="SAM" id="MobiDB-lite"/>
    </source>
</evidence>
<protein>
    <submittedName>
        <fullName evidence="2">Uncharacterized protein</fullName>
    </submittedName>
</protein>
<sequence>MPSSSAATGQRALPDKTTGEAAAKAPKTVPRGGGTITRHDNTSPGSAASSTSPGSFSTSGKSSTYGGFGSSGMGSTGG</sequence>
<dbReference type="EMBL" id="JAUQTB010000009">
    <property type="protein sequence ID" value="MDO7907790.1"/>
    <property type="molecule type" value="Genomic_DNA"/>
</dbReference>
<dbReference type="Proteomes" id="UP001240171">
    <property type="component" value="Unassembled WGS sequence"/>
</dbReference>
<feature type="compositionally biased region" description="Low complexity" evidence="1">
    <location>
        <begin position="42"/>
        <end position="65"/>
    </location>
</feature>
<comment type="caution">
    <text evidence="2">The sequence shown here is derived from an EMBL/GenBank/DDBJ whole genome shotgun (WGS) entry which is preliminary data.</text>
</comment>
<accession>A0ABT9CEU1</accession>